<evidence type="ECO:0000256" key="1">
    <source>
        <dbReference type="SAM" id="Phobius"/>
    </source>
</evidence>
<accession>A0ABT4LKA6</accession>
<dbReference type="Pfam" id="PF06835">
    <property type="entry name" value="LptC"/>
    <property type="match status" value="1"/>
</dbReference>
<keyword evidence="1" id="KW-0472">Membrane</keyword>
<keyword evidence="1" id="KW-0812">Transmembrane</keyword>
<proteinExistence type="predicted"/>
<evidence type="ECO:0000313" key="3">
    <source>
        <dbReference type="Proteomes" id="UP001069802"/>
    </source>
</evidence>
<keyword evidence="1" id="KW-1133">Transmembrane helix</keyword>
<evidence type="ECO:0000313" key="2">
    <source>
        <dbReference type="EMBL" id="MCZ4281539.1"/>
    </source>
</evidence>
<name>A0ABT4LKA6_9PROT</name>
<dbReference type="RefSeq" id="WP_269423687.1">
    <property type="nucleotide sequence ID" value="NZ_JAPWGY010000003.1"/>
</dbReference>
<dbReference type="EMBL" id="JAPWGY010000003">
    <property type="protein sequence ID" value="MCZ4281539.1"/>
    <property type="molecule type" value="Genomic_DNA"/>
</dbReference>
<dbReference type="Proteomes" id="UP001069802">
    <property type="component" value="Unassembled WGS sequence"/>
</dbReference>
<reference evidence="2" key="1">
    <citation type="submission" date="2022-12" db="EMBL/GenBank/DDBJ databases">
        <title>Bacterial isolates from different developmental stages of Nematostella vectensis.</title>
        <authorList>
            <person name="Fraune S."/>
        </authorList>
    </citation>
    <scope>NUCLEOTIDE SEQUENCE</scope>
    <source>
        <strain evidence="2">G21630-S1</strain>
    </source>
</reference>
<comment type="caution">
    <text evidence="2">The sequence shown here is derived from an EMBL/GenBank/DDBJ whole genome shotgun (WGS) entry which is preliminary data.</text>
</comment>
<organism evidence="2 3">
    <name type="scientific">Kiloniella laminariae</name>
    <dbReference type="NCBI Taxonomy" id="454162"/>
    <lineage>
        <taxon>Bacteria</taxon>
        <taxon>Pseudomonadati</taxon>
        <taxon>Pseudomonadota</taxon>
        <taxon>Alphaproteobacteria</taxon>
        <taxon>Rhodospirillales</taxon>
        <taxon>Kiloniellaceae</taxon>
        <taxon>Kiloniella</taxon>
    </lineage>
</organism>
<feature type="transmembrane region" description="Helical" evidence="1">
    <location>
        <begin position="40"/>
        <end position="65"/>
    </location>
</feature>
<dbReference type="InterPro" id="IPR010664">
    <property type="entry name" value="LipoPS_assembly_LptC-rel"/>
</dbReference>
<gene>
    <name evidence="2" type="primary">lptC</name>
    <name evidence="2" type="ORF">O4H49_12170</name>
</gene>
<keyword evidence="3" id="KW-1185">Reference proteome</keyword>
<protein>
    <submittedName>
        <fullName evidence="2">LPS export ABC transporter periplasmic protein LptC</fullName>
    </submittedName>
</protein>
<dbReference type="Gene3D" id="2.60.450.10">
    <property type="entry name" value="Lipopolysaccharide (LPS) transport protein A like domain"/>
    <property type="match status" value="1"/>
</dbReference>
<sequence length="237" mass="25548">MEKMPAKTPTKKQVSTATAPVVATPLEAVKPPSFSGKNGYSVFVSIAKVALPFFAVILILLVIVWPQLEEQVIAEGTAIGKSILGDTPDTLSALNPKYLGLDDQEQPYTIIADLAEQSRERENEILLTLPKADISLHDGSWIALSARSGIYDKDAKYLTLDGNVNIFQDQGFEIMTQEAMIDVNAGSAYGQSEVNGHGPAGTVVSEGFVITDRGQRITFTGKSQLVILPDAQETLKK</sequence>